<evidence type="ECO:0000313" key="7">
    <source>
        <dbReference type="EMBL" id="USI73254.1"/>
    </source>
</evidence>
<evidence type="ECO:0000256" key="3">
    <source>
        <dbReference type="ARBA" id="ARBA00022989"/>
    </source>
</evidence>
<evidence type="ECO:0000313" key="8">
    <source>
        <dbReference type="Proteomes" id="UP001056937"/>
    </source>
</evidence>
<accession>A0ABY4X8L4</accession>
<evidence type="ECO:0000256" key="4">
    <source>
        <dbReference type="ARBA" id="ARBA00023136"/>
    </source>
</evidence>
<organism evidence="7 8">
    <name type="scientific">Sphingomonas morindae</name>
    <dbReference type="NCBI Taxonomy" id="1541170"/>
    <lineage>
        <taxon>Bacteria</taxon>
        <taxon>Pseudomonadati</taxon>
        <taxon>Pseudomonadota</taxon>
        <taxon>Alphaproteobacteria</taxon>
        <taxon>Sphingomonadales</taxon>
        <taxon>Sphingomonadaceae</taxon>
        <taxon>Sphingomonas</taxon>
    </lineage>
</organism>
<keyword evidence="8" id="KW-1185">Reference proteome</keyword>
<protein>
    <submittedName>
        <fullName evidence="7">ABC transporter permease</fullName>
    </submittedName>
</protein>
<feature type="transmembrane region" description="Helical" evidence="5">
    <location>
        <begin position="219"/>
        <end position="241"/>
    </location>
</feature>
<evidence type="ECO:0000259" key="6">
    <source>
        <dbReference type="Pfam" id="PF12698"/>
    </source>
</evidence>
<sequence length="387" mass="40388">MSRAWRPIWVIARRDYGATVFSRLFLLFLTGPLLPLLFGLAMAGLGGSDRDAPPPAPRVIVPAARLAPLAAARAALAARLGEAALPRLAAGERPGAPVAAWLGGTDARPVLRLSATGADDLADQMALILGTARAMHGGGGTPFPALAVIRPGRAPPPDAPADRTDLARIAQGGLFVLTLILAGMLLSNMIEERSNKVIEILAAAVPVDAIFFGKLLGMLAISLTGIAAWGALGLVAALLLAPGDVAHLATPALGWPLFLLLALCYFSTSYLLLGAVFLGIGAQASSPRAVQTLSMPVTMVQLLLFAAASARIAHPEHPIAVAAAIFPWTSPLAMLARAAQQPALWPHLLALPWQLLWLALAIRLAAAHFRRSVLKSAPPPRRSRPAH</sequence>
<feature type="transmembrane region" description="Helical" evidence="5">
    <location>
        <begin position="169"/>
        <end position="190"/>
    </location>
</feature>
<keyword evidence="4 5" id="KW-0472">Membrane</keyword>
<comment type="subcellular location">
    <subcellularLocation>
        <location evidence="1">Membrane</location>
        <topology evidence="1">Multi-pass membrane protein</topology>
    </subcellularLocation>
</comment>
<dbReference type="Pfam" id="PF12698">
    <property type="entry name" value="ABC2_membrane_3"/>
    <property type="match status" value="1"/>
</dbReference>
<feature type="transmembrane region" description="Helical" evidence="5">
    <location>
        <begin position="293"/>
        <end position="312"/>
    </location>
</feature>
<evidence type="ECO:0000256" key="5">
    <source>
        <dbReference type="SAM" id="Phobius"/>
    </source>
</evidence>
<evidence type="ECO:0000256" key="2">
    <source>
        <dbReference type="ARBA" id="ARBA00022692"/>
    </source>
</evidence>
<keyword evidence="3 5" id="KW-1133">Transmembrane helix</keyword>
<dbReference type="Proteomes" id="UP001056937">
    <property type="component" value="Chromosome 1"/>
</dbReference>
<name>A0ABY4X8L4_9SPHN</name>
<reference evidence="7" key="1">
    <citation type="journal article" date="2022" name="Toxins">
        <title>Genomic Analysis of Sphingopyxis sp. USTB-05 for Biodegrading Cyanobacterial Hepatotoxins.</title>
        <authorList>
            <person name="Liu C."/>
            <person name="Xu Q."/>
            <person name="Zhao Z."/>
            <person name="Zhang H."/>
            <person name="Liu X."/>
            <person name="Yin C."/>
            <person name="Liu Y."/>
            <person name="Yan H."/>
        </authorList>
    </citation>
    <scope>NUCLEOTIDE SEQUENCE</scope>
    <source>
        <strain evidence="7">NBD5</strain>
    </source>
</reference>
<feature type="domain" description="ABC-2 type transporter transmembrane" evidence="6">
    <location>
        <begin position="174"/>
        <end position="359"/>
    </location>
</feature>
<dbReference type="InterPro" id="IPR013525">
    <property type="entry name" value="ABC2_TM"/>
</dbReference>
<dbReference type="EMBL" id="CP084930">
    <property type="protein sequence ID" value="USI73254.1"/>
    <property type="molecule type" value="Genomic_DNA"/>
</dbReference>
<feature type="transmembrane region" description="Helical" evidence="5">
    <location>
        <begin position="344"/>
        <end position="366"/>
    </location>
</feature>
<feature type="transmembrane region" description="Helical" evidence="5">
    <location>
        <begin position="20"/>
        <end position="45"/>
    </location>
</feature>
<keyword evidence="2 5" id="KW-0812">Transmembrane</keyword>
<feature type="transmembrane region" description="Helical" evidence="5">
    <location>
        <begin position="253"/>
        <end position="281"/>
    </location>
</feature>
<proteinExistence type="predicted"/>
<gene>
    <name evidence="7" type="ORF">LHA26_01885</name>
</gene>
<evidence type="ECO:0000256" key="1">
    <source>
        <dbReference type="ARBA" id="ARBA00004141"/>
    </source>
</evidence>
<dbReference type="RefSeq" id="WP_252167065.1">
    <property type="nucleotide sequence ID" value="NZ_CP084930.1"/>
</dbReference>